<reference evidence="1 2" key="2">
    <citation type="submission" date="2017-10" db="EMBL/GenBank/DDBJ databases">
        <title>Extensive intraspecific genome diversity in a model arbuscular mycorrhizal fungus.</title>
        <authorList>
            <person name="Chen E.C.H."/>
            <person name="Morin E."/>
            <person name="Baudet D."/>
            <person name="Noel J."/>
            <person name="Ndikumana S."/>
            <person name="Charron P."/>
            <person name="St-Onge C."/>
            <person name="Giorgi J."/>
            <person name="Grigoriev I.V."/>
            <person name="Roux C."/>
            <person name="Martin F.M."/>
            <person name="Corradi N."/>
        </authorList>
    </citation>
    <scope>NUCLEOTIDE SEQUENCE [LARGE SCALE GENOMIC DNA]</scope>
    <source>
        <strain evidence="1 2">C2</strain>
    </source>
</reference>
<reference evidence="1 2" key="1">
    <citation type="submission" date="2016-04" db="EMBL/GenBank/DDBJ databases">
        <title>Genome analyses suggest a sexual origin of heterokaryosis in a supposedly ancient asexual fungus.</title>
        <authorList>
            <person name="Ropars J."/>
            <person name="Sedzielewska K."/>
            <person name="Noel J."/>
            <person name="Charron P."/>
            <person name="Farinelli L."/>
            <person name="Marton T."/>
            <person name="Kruger M."/>
            <person name="Pelin A."/>
            <person name="Brachmann A."/>
            <person name="Corradi N."/>
        </authorList>
    </citation>
    <scope>NUCLEOTIDE SEQUENCE [LARGE SCALE GENOMIC DNA]</scope>
    <source>
        <strain evidence="1 2">C2</strain>
    </source>
</reference>
<organism evidence="1 2">
    <name type="scientific">Rhizophagus irregularis</name>
    <dbReference type="NCBI Taxonomy" id="588596"/>
    <lineage>
        <taxon>Eukaryota</taxon>
        <taxon>Fungi</taxon>
        <taxon>Fungi incertae sedis</taxon>
        <taxon>Mucoromycota</taxon>
        <taxon>Glomeromycotina</taxon>
        <taxon>Glomeromycetes</taxon>
        <taxon>Glomerales</taxon>
        <taxon>Glomeraceae</taxon>
        <taxon>Rhizophagus</taxon>
    </lineage>
</organism>
<evidence type="ECO:0000313" key="1">
    <source>
        <dbReference type="EMBL" id="PKK74803.1"/>
    </source>
</evidence>
<dbReference type="AlphaFoldDB" id="A0A2N1NLS5"/>
<protein>
    <submittedName>
        <fullName evidence="1">Uncharacterized protein</fullName>
    </submittedName>
</protein>
<comment type="caution">
    <text evidence="1">The sequence shown here is derived from an EMBL/GenBank/DDBJ whole genome shotgun (WGS) entry which is preliminary data.</text>
</comment>
<sequence>MRMKDRVGPGFLRGDSLTDFWIRLIFRLRMEDEEEGIYYGRMEMIIFISKSRDFT</sequence>
<dbReference type="EMBL" id="LLXL01000283">
    <property type="protein sequence ID" value="PKK74803.1"/>
    <property type="molecule type" value="Genomic_DNA"/>
</dbReference>
<gene>
    <name evidence="1" type="ORF">RhiirC2_738068</name>
</gene>
<evidence type="ECO:0000313" key="2">
    <source>
        <dbReference type="Proteomes" id="UP000233469"/>
    </source>
</evidence>
<dbReference type="Proteomes" id="UP000233469">
    <property type="component" value="Unassembled WGS sequence"/>
</dbReference>
<accession>A0A2N1NLS5</accession>
<name>A0A2N1NLS5_9GLOM</name>
<proteinExistence type="predicted"/>